<dbReference type="EMBL" id="CH941387">
    <property type="protein sequence ID" value="KRF77733.1"/>
    <property type="molecule type" value="Genomic_DNA"/>
</dbReference>
<sequence>MGHAQSASLDFFEAGAWPLTIAAPSAGAPARVPRVLGGRYGCCEKHRIWPSHSQCLLADTLLLPLPLVRQQLILERPLQSPPN</sequence>
<protein>
    <submittedName>
        <fullName evidence="4">Uncharacterized protein, isoform A</fullName>
    </submittedName>
    <submittedName>
        <fullName evidence="5">Uncharacterized protein, isoform B</fullName>
    </submittedName>
</protein>
<dbReference type="EMBL" id="CH941650">
    <property type="protein sequence ID" value="KRF85797.1"/>
    <property type="molecule type" value="Genomic_DNA"/>
</dbReference>
<evidence type="ECO:0000313" key="4">
    <source>
        <dbReference type="EMBL" id="KRF77742.1"/>
    </source>
</evidence>
<evidence type="ECO:0000313" key="1">
    <source>
        <dbReference type="EMBL" id="KRF77558.1"/>
    </source>
</evidence>
<dbReference type="EMBL" id="CH940665">
    <property type="protein sequence ID" value="KRF85473.1"/>
    <property type="molecule type" value="Genomic_DNA"/>
</dbReference>
<evidence type="ECO:0000313" key="7">
    <source>
        <dbReference type="Proteomes" id="UP000008792"/>
    </source>
</evidence>
<dbReference type="EMBL" id="CH944995">
    <property type="protein sequence ID" value="KRF77739.1"/>
    <property type="molecule type" value="Genomic_DNA"/>
</dbReference>
<dbReference type="EMBL" id="CH942628">
    <property type="protein sequence ID" value="KRF77742.1"/>
    <property type="molecule type" value="Genomic_DNA"/>
</dbReference>
<dbReference type="EMBL" id="CH940997">
    <property type="protein sequence ID" value="KRF77558.1"/>
    <property type="molecule type" value="Genomic_DNA"/>
</dbReference>
<reference evidence="6 7" key="1">
    <citation type="journal article" date="2007" name="Nature">
        <title>Evolution of genes and genomes on the Drosophila phylogeny.</title>
        <authorList>
            <consortium name="Drosophila 12 Genomes Consortium"/>
            <person name="Clark A.G."/>
            <person name="Eisen M.B."/>
            <person name="Smith D.R."/>
            <person name="Bergman C.M."/>
            <person name="Oliver B."/>
            <person name="Markow T.A."/>
            <person name="Kaufman T.C."/>
            <person name="Kellis M."/>
            <person name="Gelbart W."/>
            <person name="Iyer V.N."/>
            <person name="Pollard D.A."/>
            <person name="Sackton T.B."/>
            <person name="Larracuente A.M."/>
            <person name="Singh N.D."/>
            <person name="Abad J.P."/>
            <person name="Abt D.N."/>
            <person name="Adryan B."/>
            <person name="Aguade M."/>
            <person name="Akashi H."/>
            <person name="Anderson W.W."/>
            <person name="Aquadro C.F."/>
            <person name="Ardell D.H."/>
            <person name="Arguello R."/>
            <person name="Artieri C.G."/>
            <person name="Barbash D.A."/>
            <person name="Barker D."/>
            <person name="Barsanti P."/>
            <person name="Batterham P."/>
            <person name="Batzoglou S."/>
            <person name="Begun D."/>
            <person name="Bhutkar A."/>
            <person name="Blanco E."/>
            <person name="Bosak S.A."/>
            <person name="Bradley R.K."/>
            <person name="Brand A.D."/>
            <person name="Brent M.R."/>
            <person name="Brooks A.N."/>
            <person name="Brown R.H."/>
            <person name="Butlin R.K."/>
            <person name="Caggese C."/>
            <person name="Calvi B.R."/>
            <person name="Bernardo de Carvalho A."/>
            <person name="Caspi A."/>
            <person name="Castrezana S."/>
            <person name="Celniker S.E."/>
            <person name="Chang J.L."/>
            <person name="Chapple C."/>
            <person name="Chatterji S."/>
            <person name="Chinwalla A."/>
            <person name="Civetta A."/>
            <person name="Clifton S.W."/>
            <person name="Comeron J.M."/>
            <person name="Costello J.C."/>
            <person name="Coyne J.A."/>
            <person name="Daub J."/>
            <person name="David R.G."/>
            <person name="Delcher A.L."/>
            <person name="Delehaunty K."/>
            <person name="Do C.B."/>
            <person name="Ebling H."/>
            <person name="Edwards K."/>
            <person name="Eickbush T."/>
            <person name="Evans J.D."/>
            <person name="Filipski A."/>
            <person name="Findeiss S."/>
            <person name="Freyhult E."/>
            <person name="Fulton L."/>
            <person name="Fulton R."/>
            <person name="Garcia A.C."/>
            <person name="Gardiner A."/>
            <person name="Garfield D.A."/>
            <person name="Garvin B.E."/>
            <person name="Gibson G."/>
            <person name="Gilbert D."/>
            <person name="Gnerre S."/>
            <person name="Godfrey J."/>
            <person name="Good R."/>
            <person name="Gotea V."/>
            <person name="Gravely B."/>
            <person name="Greenberg A.J."/>
            <person name="Griffiths-Jones S."/>
            <person name="Gross S."/>
            <person name="Guigo R."/>
            <person name="Gustafson E.A."/>
            <person name="Haerty W."/>
            <person name="Hahn M.W."/>
            <person name="Halligan D.L."/>
            <person name="Halpern A.L."/>
            <person name="Halter G.M."/>
            <person name="Han M.V."/>
            <person name="Heger A."/>
            <person name="Hillier L."/>
            <person name="Hinrichs A.S."/>
            <person name="Holmes I."/>
            <person name="Hoskins R.A."/>
            <person name="Hubisz M.J."/>
            <person name="Hultmark D."/>
            <person name="Huntley M.A."/>
            <person name="Jaffe D.B."/>
            <person name="Jagadeeshan S."/>
            <person name="Jeck W.R."/>
            <person name="Johnson J."/>
            <person name="Jones C.D."/>
            <person name="Jordan W.C."/>
            <person name="Karpen G.H."/>
            <person name="Kataoka E."/>
            <person name="Keightley P.D."/>
            <person name="Kheradpour P."/>
            <person name="Kirkness E.F."/>
            <person name="Koerich L.B."/>
            <person name="Kristiansen K."/>
            <person name="Kudrna D."/>
            <person name="Kulathinal R.J."/>
            <person name="Kumar S."/>
            <person name="Kwok R."/>
            <person name="Lander E."/>
            <person name="Langley C.H."/>
            <person name="Lapoint R."/>
            <person name="Lazzaro B.P."/>
            <person name="Lee S.J."/>
            <person name="Levesque L."/>
            <person name="Li R."/>
            <person name="Lin C.F."/>
            <person name="Lin M.F."/>
            <person name="Lindblad-Toh K."/>
            <person name="Llopart A."/>
            <person name="Long M."/>
            <person name="Low L."/>
            <person name="Lozovsky E."/>
            <person name="Lu J."/>
            <person name="Luo M."/>
            <person name="Machado C.A."/>
            <person name="Makalowski W."/>
            <person name="Marzo M."/>
            <person name="Matsuda M."/>
            <person name="Matzkin L."/>
            <person name="McAllister B."/>
            <person name="McBride C.S."/>
            <person name="McKernan B."/>
            <person name="McKernan K."/>
            <person name="Mendez-Lago M."/>
            <person name="Minx P."/>
            <person name="Mollenhauer M.U."/>
            <person name="Montooth K."/>
            <person name="Mount S.M."/>
            <person name="Mu X."/>
            <person name="Myers E."/>
            <person name="Negre B."/>
            <person name="Newfeld S."/>
            <person name="Nielsen R."/>
            <person name="Noor M.A."/>
            <person name="O'Grady P."/>
            <person name="Pachter L."/>
            <person name="Papaceit M."/>
            <person name="Parisi M.J."/>
            <person name="Parisi M."/>
            <person name="Parts L."/>
            <person name="Pedersen J.S."/>
            <person name="Pesole G."/>
            <person name="Phillippy A.M."/>
            <person name="Ponting C.P."/>
            <person name="Pop M."/>
            <person name="Porcelli D."/>
            <person name="Powell J.R."/>
            <person name="Prohaska S."/>
            <person name="Pruitt K."/>
            <person name="Puig M."/>
            <person name="Quesneville H."/>
            <person name="Ram K.R."/>
            <person name="Rand D."/>
            <person name="Rasmussen M.D."/>
            <person name="Reed L.K."/>
            <person name="Reenan R."/>
            <person name="Reily A."/>
            <person name="Remington K.A."/>
            <person name="Rieger T.T."/>
            <person name="Ritchie M.G."/>
            <person name="Robin C."/>
            <person name="Rogers Y.H."/>
            <person name="Rohde C."/>
            <person name="Rozas J."/>
            <person name="Rubenfield M.J."/>
            <person name="Ruiz A."/>
            <person name="Russo S."/>
            <person name="Salzberg S.L."/>
            <person name="Sanchez-Gracia A."/>
            <person name="Saranga D.J."/>
            <person name="Sato H."/>
            <person name="Schaeffer S.W."/>
            <person name="Schatz M.C."/>
            <person name="Schlenke T."/>
            <person name="Schwartz R."/>
            <person name="Segarra C."/>
            <person name="Singh R.S."/>
            <person name="Sirot L."/>
            <person name="Sirota M."/>
            <person name="Sisneros N.B."/>
            <person name="Smith C.D."/>
            <person name="Smith T.F."/>
            <person name="Spieth J."/>
            <person name="Stage D.E."/>
            <person name="Stark A."/>
            <person name="Stephan W."/>
            <person name="Strausberg R.L."/>
            <person name="Strempel S."/>
            <person name="Sturgill D."/>
            <person name="Sutton G."/>
            <person name="Sutton G.G."/>
            <person name="Tao W."/>
            <person name="Teichmann S."/>
            <person name="Tobari Y.N."/>
            <person name="Tomimura Y."/>
            <person name="Tsolas J.M."/>
            <person name="Valente V.L."/>
            <person name="Venter E."/>
            <person name="Venter J.C."/>
            <person name="Vicario S."/>
            <person name="Vieira F.G."/>
            <person name="Vilella A.J."/>
            <person name="Villasante A."/>
            <person name="Walenz B."/>
            <person name="Wang J."/>
            <person name="Wasserman M."/>
            <person name="Watts T."/>
            <person name="Wilson D."/>
            <person name="Wilson R.K."/>
            <person name="Wing R.A."/>
            <person name="Wolfner M.F."/>
            <person name="Wong A."/>
            <person name="Wong G.K."/>
            <person name="Wu C.I."/>
            <person name="Wu G."/>
            <person name="Yamamoto D."/>
            <person name="Yang H.P."/>
            <person name="Yang S.P."/>
            <person name="Yorke J.A."/>
            <person name="Yoshida K."/>
            <person name="Zdobnov E."/>
            <person name="Zhang P."/>
            <person name="Zhang Y."/>
            <person name="Zimin A.V."/>
            <person name="Baldwin J."/>
            <person name="Abdouelleil A."/>
            <person name="Abdulkadir J."/>
            <person name="Abebe A."/>
            <person name="Abera B."/>
            <person name="Abreu J."/>
            <person name="Acer S.C."/>
            <person name="Aftuck L."/>
            <person name="Alexander A."/>
            <person name="An P."/>
            <person name="Anderson E."/>
            <person name="Anderson S."/>
            <person name="Arachi H."/>
            <person name="Azer M."/>
            <person name="Bachantsang P."/>
            <person name="Barry A."/>
            <person name="Bayul T."/>
            <person name="Berlin A."/>
            <person name="Bessette D."/>
            <person name="Bloom T."/>
            <person name="Blye J."/>
            <person name="Boguslavskiy L."/>
            <person name="Bonnet C."/>
            <person name="Boukhgalter B."/>
            <person name="Bourzgui I."/>
            <person name="Brown A."/>
            <person name="Cahill P."/>
            <person name="Channer S."/>
            <person name="Cheshatsang Y."/>
            <person name="Chuda L."/>
            <person name="Citroen M."/>
            <person name="Collymore A."/>
            <person name="Cooke P."/>
            <person name="Costello M."/>
            <person name="D'Aco K."/>
            <person name="Daza R."/>
            <person name="De Haan G."/>
            <person name="DeGray S."/>
            <person name="DeMaso C."/>
            <person name="Dhargay N."/>
            <person name="Dooley K."/>
            <person name="Dooley E."/>
            <person name="Doricent M."/>
            <person name="Dorje P."/>
            <person name="Dorjee K."/>
            <person name="Dupes A."/>
            <person name="Elong R."/>
            <person name="Falk J."/>
            <person name="Farina A."/>
            <person name="Faro S."/>
            <person name="Ferguson D."/>
            <person name="Fisher S."/>
            <person name="Foley C.D."/>
            <person name="Franke A."/>
            <person name="Friedrich D."/>
            <person name="Gadbois L."/>
            <person name="Gearin G."/>
            <person name="Gearin C.R."/>
            <person name="Giannoukos G."/>
            <person name="Goode T."/>
            <person name="Graham J."/>
            <person name="Grandbois E."/>
            <person name="Grewal S."/>
            <person name="Gyaltsen K."/>
            <person name="Hafez N."/>
            <person name="Hagos B."/>
            <person name="Hall J."/>
            <person name="Henson C."/>
            <person name="Hollinger A."/>
            <person name="Honan T."/>
            <person name="Huard M.D."/>
            <person name="Hughes L."/>
            <person name="Hurhula B."/>
            <person name="Husby M.E."/>
            <person name="Kamat A."/>
            <person name="Kanga B."/>
            <person name="Kashin S."/>
            <person name="Khazanovich D."/>
            <person name="Kisner P."/>
            <person name="Lance K."/>
            <person name="Lara M."/>
            <person name="Lee W."/>
            <person name="Lennon N."/>
            <person name="Letendre F."/>
            <person name="LeVine R."/>
            <person name="Lipovsky A."/>
            <person name="Liu X."/>
            <person name="Liu J."/>
            <person name="Liu S."/>
            <person name="Lokyitsang T."/>
            <person name="Lokyitsang Y."/>
            <person name="Lubonja R."/>
            <person name="Lui A."/>
            <person name="MacDonald P."/>
            <person name="Magnisalis V."/>
            <person name="Maru K."/>
            <person name="Matthews C."/>
            <person name="McCusker W."/>
            <person name="McDonough S."/>
            <person name="Mehta T."/>
            <person name="Meldrim J."/>
            <person name="Meneus L."/>
            <person name="Mihai O."/>
            <person name="Mihalev A."/>
            <person name="Mihova T."/>
            <person name="Mittelman R."/>
            <person name="Mlenga V."/>
            <person name="Montmayeur A."/>
            <person name="Mulrain L."/>
            <person name="Navidi A."/>
            <person name="Naylor J."/>
            <person name="Negash T."/>
            <person name="Nguyen T."/>
            <person name="Nguyen N."/>
            <person name="Nicol R."/>
            <person name="Norbu C."/>
            <person name="Norbu N."/>
            <person name="Novod N."/>
            <person name="O'Neill B."/>
            <person name="Osman S."/>
            <person name="Markiewicz E."/>
            <person name="Oyono O.L."/>
            <person name="Patti C."/>
            <person name="Phunkhang P."/>
            <person name="Pierre F."/>
            <person name="Priest M."/>
            <person name="Raghuraman S."/>
            <person name="Rege F."/>
            <person name="Reyes R."/>
            <person name="Rise C."/>
            <person name="Rogov P."/>
            <person name="Ross K."/>
            <person name="Ryan E."/>
            <person name="Settipalli S."/>
            <person name="Shea T."/>
            <person name="Sherpa N."/>
            <person name="Shi L."/>
            <person name="Shih D."/>
            <person name="Sparrow T."/>
            <person name="Spaulding J."/>
            <person name="Stalker J."/>
            <person name="Stange-Thomann N."/>
            <person name="Stavropoulos S."/>
            <person name="Stone C."/>
            <person name="Strader C."/>
            <person name="Tesfaye S."/>
            <person name="Thomson T."/>
            <person name="Thoulutsang Y."/>
            <person name="Thoulutsang D."/>
            <person name="Topham K."/>
            <person name="Topping I."/>
            <person name="Tsamla T."/>
            <person name="Vassiliev H."/>
            <person name="Vo A."/>
            <person name="Wangchuk T."/>
            <person name="Wangdi T."/>
            <person name="Weiand M."/>
            <person name="Wilkinson J."/>
            <person name="Wilson A."/>
            <person name="Yadav S."/>
            <person name="Young G."/>
            <person name="Yu Q."/>
            <person name="Zembek L."/>
            <person name="Zhong D."/>
            <person name="Zimmer A."/>
            <person name="Zwirko Z."/>
            <person name="Jaffe D.B."/>
            <person name="Alvarez P."/>
            <person name="Brockman W."/>
            <person name="Butler J."/>
            <person name="Chin C."/>
            <person name="Gnerre S."/>
            <person name="Grabherr M."/>
            <person name="Kleber M."/>
            <person name="Mauceli E."/>
            <person name="MacCallum I."/>
        </authorList>
    </citation>
    <scope>NUCLEOTIDE SEQUENCE [LARGE SCALE GENOMIC DNA]</scope>
    <source>
        <strain evidence="6">TSC#15010-1051.87</strain>
        <strain evidence="7">Tucson 15010-1051.87</strain>
    </source>
</reference>
<evidence type="ECO:0000313" key="3">
    <source>
        <dbReference type="EMBL" id="KRF77739.1"/>
    </source>
</evidence>
<dbReference type="Proteomes" id="UP000008792">
    <property type="component" value="Unassembled WGS sequence"/>
</dbReference>
<reference evidence="6" key="2">
    <citation type="journal article" date="2008" name="Bioinformatics">
        <title>Assembly reconciliation.</title>
        <authorList>
            <person name="Zimin A.V."/>
            <person name="Smith D.R."/>
            <person name="Sutton G."/>
            <person name="Yorke J.A."/>
        </authorList>
    </citation>
    <scope>NUCLEOTIDE SEQUENCE</scope>
    <source>
        <strain evidence="6">TSC#15010-1051.87</strain>
    </source>
</reference>
<proteinExistence type="predicted"/>
<accession>A0A0Q9WZ78</accession>
<evidence type="ECO:0000313" key="5">
    <source>
        <dbReference type="EMBL" id="KRF85473.1"/>
    </source>
</evidence>
<gene>
    <name evidence="6" type="primary">Dvir\GJ26198</name>
    <name evidence="4" type="synonym">Dvir\GJ26295</name>
    <name evidence="1" type="synonym">Dvir\GJ26475</name>
    <name evidence="5" type="synonym">Dvir\GJ26757</name>
    <name evidence="3" type="synonym">Dvir\GJ27067</name>
    <name evidence="2" type="synonym">Dvir\GJ27088</name>
    <name evidence="6" type="ORF">Dvir_GJ26198</name>
    <name evidence="4" type="ORF">Dvir_GJ26295</name>
    <name evidence="1" type="ORF">Dvir_GJ26475</name>
    <name evidence="5" type="ORF">Dvir_GJ26757</name>
    <name evidence="3" type="ORF">Dvir_GJ27067</name>
    <name evidence="2" type="ORF">Dvir_GJ27088</name>
</gene>
<evidence type="ECO:0000313" key="6">
    <source>
        <dbReference type="EMBL" id="KRF85797.1"/>
    </source>
</evidence>
<keyword evidence="7" id="KW-1185">Reference proteome</keyword>
<dbReference type="InParanoid" id="A0A0Q9WZ78"/>
<dbReference type="AlphaFoldDB" id="A0A0Q9WZ78"/>
<organism evidence="6 7">
    <name type="scientific">Drosophila virilis</name>
    <name type="common">Fruit fly</name>
    <dbReference type="NCBI Taxonomy" id="7244"/>
    <lineage>
        <taxon>Eukaryota</taxon>
        <taxon>Metazoa</taxon>
        <taxon>Ecdysozoa</taxon>
        <taxon>Arthropoda</taxon>
        <taxon>Hexapoda</taxon>
        <taxon>Insecta</taxon>
        <taxon>Pterygota</taxon>
        <taxon>Neoptera</taxon>
        <taxon>Endopterygota</taxon>
        <taxon>Diptera</taxon>
        <taxon>Brachycera</taxon>
        <taxon>Muscomorpha</taxon>
        <taxon>Ephydroidea</taxon>
        <taxon>Drosophilidae</taxon>
        <taxon>Drosophila</taxon>
    </lineage>
</organism>
<reference evidence="6" key="3">
    <citation type="submission" date="2015-11" db="EMBL/GenBank/DDBJ databases">
        <authorList>
            <consortium name="FlyBase"/>
        </authorList>
    </citation>
    <scope>NUCLEOTIDE SEQUENCE</scope>
    <source>
        <strain evidence="6">TSC#15010-1051.87</strain>
    </source>
</reference>
<evidence type="ECO:0000313" key="2">
    <source>
        <dbReference type="EMBL" id="KRF77733.1"/>
    </source>
</evidence>
<name>A0A0Q9WZ78_DROVI</name>